<protein>
    <submittedName>
        <fullName evidence="1">Uncharacterized protein</fullName>
    </submittedName>
</protein>
<dbReference type="EMBL" id="CP063196">
    <property type="protein sequence ID" value="UOE17918.1"/>
    <property type="molecule type" value="Genomic_DNA"/>
</dbReference>
<gene>
    <name evidence="1" type="ORF">NI17_013685</name>
</gene>
<dbReference type="KEGG" id="thao:NI17_013685"/>
<evidence type="ECO:0000313" key="2">
    <source>
        <dbReference type="Proteomes" id="UP000265719"/>
    </source>
</evidence>
<sequence>MSEPDEERLVVFDDDLEILPDTTSDEYGPGWGEATDRDGTSRIEELLNDVPPHWA</sequence>
<dbReference type="RefSeq" id="WP_170163061.1">
    <property type="nucleotide sequence ID" value="NZ_CP063196.1"/>
</dbReference>
<keyword evidence="2" id="KW-1185">Reference proteome</keyword>
<evidence type="ECO:0000313" key="1">
    <source>
        <dbReference type="EMBL" id="UOE17918.1"/>
    </source>
</evidence>
<dbReference type="AlphaFoldDB" id="A0AA97M218"/>
<organism evidence="1 2">
    <name type="scientific">Thermobifida halotolerans</name>
    <dbReference type="NCBI Taxonomy" id="483545"/>
    <lineage>
        <taxon>Bacteria</taxon>
        <taxon>Bacillati</taxon>
        <taxon>Actinomycetota</taxon>
        <taxon>Actinomycetes</taxon>
        <taxon>Streptosporangiales</taxon>
        <taxon>Nocardiopsidaceae</taxon>
        <taxon>Thermobifida</taxon>
    </lineage>
</organism>
<proteinExistence type="predicted"/>
<reference evidence="1" key="1">
    <citation type="submission" date="2020-10" db="EMBL/GenBank/DDBJ databases">
        <title>De novo genome project of the cellulose decomposer Thermobifida halotolerans type strain.</title>
        <authorList>
            <person name="Nagy I."/>
            <person name="Horvath B."/>
            <person name="Kukolya J."/>
            <person name="Nagy I."/>
            <person name="Orsini M."/>
        </authorList>
    </citation>
    <scope>NUCLEOTIDE SEQUENCE</scope>
    <source>
        <strain evidence="1">DSM 44931</strain>
    </source>
</reference>
<accession>A0AA97M218</accession>
<dbReference type="Proteomes" id="UP000265719">
    <property type="component" value="Chromosome"/>
</dbReference>
<name>A0AA97M218_9ACTN</name>